<evidence type="ECO:0000256" key="1">
    <source>
        <dbReference type="SAM" id="Coils"/>
    </source>
</evidence>
<dbReference type="EMBL" id="FR695868">
    <property type="protein sequence ID" value="CBX28234.1"/>
    <property type="molecule type" value="Genomic_DNA"/>
</dbReference>
<keyword evidence="2" id="KW-0472">Membrane</keyword>
<keyword evidence="2" id="KW-1133">Transmembrane helix</keyword>
<dbReference type="PROSITE" id="PS51257">
    <property type="entry name" value="PROKAR_LIPOPROTEIN"/>
    <property type="match status" value="1"/>
</dbReference>
<keyword evidence="1" id="KW-0175">Coiled coil</keyword>
<feature type="transmembrane region" description="Helical" evidence="2">
    <location>
        <begin position="12"/>
        <end position="30"/>
    </location>
</feature>
<evidence type="ECO:0000313" key="3">
    <source>
        <dbReference type="EMBL" id="CBX28234.1"/>
    </source>
</evidence>
<dbReference type="Gene3D" id="1.25.40.10">
    <property type="entry name" value="Tetratricopeptide repeat domain"/>
    <property type="match status" value="1"/>
</dbReference>
<reference evidence="3" key="1">
    <citation type="journal article" date="2011" name="Environ. Microbiol.">
        <title>Genomic insights into the metabolic potential of the polycyclic aromatic hydrocarbon degrading sulfate-reducing Deltaproteobacterium N47.</title>
        <authorList>
            <person name="Bergmann F."/>
            <person name="Selesi D."/>
            <person name="Weinmaier T."/>
            <person name="Tischler P."/>
            <person name="Rattei T."/>
            <person name="Meckenstock R.U."/>
        </authorList>
    </citation>
    <scope>NUCLEOTIDE SEQUENCE</scope>
</reference>
<sequence length="199" mass="23410">MGRKQAGKRKHFFFYLTCIIIILSISAFSGCALKEKQMLMETQDLMIRSDYSLALEKNQQLLEEFPQLGDKALFNMGLIYANPVNPDYNYRTSLKYFKRLTEEFPESKLNNQAPIWMSLLYKVMERGKKIEGQRSEIAGLNDKINVMKKENQIKDKKIEDLQKDNQLKDKKADDLQQQIEKLKEIDLNIQKKKRSVNHK</sequence>
<protein>
    <recommendedName>
        <fullName evidence="4">Outer membrane lipoprotein BamD-like domain-containing protein</fullName>
    </recommendedName>
</protein>
<feature type="coiled-coil region" evidence="1">
    <location>
        <begin position="130"/>
        <end position="195"/>
    </location>
</feature>
<dbReference type="AlphaFoldDB" id="E1YCE0"/>
<organism evidence="3">
    <name type="scientific">uncultured Desulfobacterium sp</name>
    <dbReference type="NCBI Taxonomy" id="201089"/>
    <lineage>
        <taxon>Bacteria</taxon>
        <taxon>Pseudomonadati</taxon>
        <taxon>Thermodesulfobacteriota</taxon>
        <taxon>Desulfobacteria</taxon>
        <taxon>Desulfobacterales</taxon>
        <taxon>Desulfobacteriaceae</taxon>
        <taxon>Desulfobacterium</taxon>
        <taxon>environmental samples</taxon>
    </lineage>
</organism>
<evidence type="ECO:0000256" key="2">
    <source>
        <dbReference type="SAM" id="Phobius"/>
    </source>
</evidence>
<name>E1YCE0_9BACT</name>
<proteinExistence type="predicted"/>
<accession>E1YCE0</accession>
<evidence type="ECO:0008006" key="4">
    <source>
        <dbReference type="Google" id="ProtNLM"/>
    </source>
</evidence>
<dbReference type="InterPro" id="IPR011990">
    <property type="entry name" value="TPR-like_helical_dom_sf"/>
</dbReference>
<keyword evidence="2" id="KW-0812">Transmembrane</keyword>
<gene>
    <name evidence="3" type="ORF">N47_G35580</name>
</gene>